<dbReference type="Gene3D" id="3.90.226.10">
    <property type="entry name" value="2-enoyl-CoA Hydratase, Chain A, domain 1"/>
    <property type="match status" value="1"/>
</dbReference>
<accession>A0A369B6S6</accession>
<name>A0A369B6S6_9FIRM</name>
<evidence type="ECO:0000313" key="2">
    <source>
        <dbReference type="Proteomes" id="UP000253034"/>
    </source>
</evidence>
<reference evidence="1 2" key="1">
    <citation type="submission" date="2018-07" db="EMBL/GenBank/DDBJ databases">
        <title>Genomic Encyclopedia of Type Strains, Phase IV (KMG-IV): sequencing the most valuable type-strain genomes for metagenomic binning, comparative biology and taxonomic classification.</title>
        <authorList>
            <person name="Goeker M."/>
        </authorList>
    </citation>
    <scope>NUCLEOTIDE SEQUENCE [LARGE SCALE GENOMIC DNA]</scope>
    <source>
        <strain evidence="1 2">DSM 27016</strain>
    </source>
</reference>
<dbReference type="PANTHER" id="PTHR11941">
    <property type="entry name" value="ENOYL-COA HYDRATASE-RELATED"/>
    <property type="match status" value="1"/>
</dbReference>
<proteinExistence type="predicted"/>
<dbReference type="RefSeq" id="WP_114297871.1">
    <property type="nucleotide sequence ID" value="NZ_QPJT01000011.1"/>
</dbReference>
<protein>
    <submittedName>
        <fullName evidence="1">Carboxymethylproline synthase</fullName>
    </submittedName>
</protein>
<dbReference type="PANTHER" id="PTHR11941:SF133">
    <property type="entry name" value="1,2-EPOXYPHENYLACETYL-COA ISOMERASE"/>
    <property type="match status" value="1"/>
</dbReference>
<evidence type="ECO:0000313" key="1">
    <source>
        <dbReference type="EMBL" id="RCX16318.1"/>
    </source>
</evidence>
<dbReference type="Pfam" id="PF00378">
    <property type="entry name" value="ECH_1"/>
    <property type="match status" value="1"/>
</dbReference>
<dbReference type="AlphaFoldDB" id="A0A369B6S6"/>
<dbReference type="OrthoDB" id="9775794at2"/>
<dbReference type="GO" id="GO:0006635">
    <property type="term" value="P:fatty acid beta-oxidation"/>
    <property type="evidence" value="ECO:0007669"/>
    <property type="project" value="TreeGrafter"/>
</dbReference>
<dbReference type="InterPro" id="IPR001753">
    <property type="entry name" value="Enoyl-CoA_hydra/iso"/>
</dbReference>
<dbReference type="Proteomes" id="UP000253034">
    <property type="component" value="Unassembled WGS sequence"/>
</dbReference>
<dbReference type="InterPro" id="IPR029045">
    <property type="entry name" value="ClpP/crotonase-like_dom_sf"/>
</dbReference>
<sequence>MQNAVNSQLVIETIKNGVLTVQFNHAHYNNPFSDALESAVSYSLTKAEENPDVKAVIITGGIDRSFSVGGDFNEVKELKGGKEVEEWIDGVVGLYISSLRLTKPTIAAVDKYAIGIGFQLALTCDWRIATERCQFIMPELKHGIACTLGQYMLEKSLGRAAMMEIIYDSEAISIERCFKYGLINKVTKVEDLLEESQKLAERLANYPEVPFGKTKKVINESYIKGLQDVMENTKAVHRASFGAGHAQKFMKKIVGEK</sequence>
<dbReference type="GO" id="GO:0003824">
    <property type="term" value="F:catalytic activity"/>
    <property type="evidence" value="ECO:0007669"/>
    <property type="project" value="UniProtKB-ARBA"/>
</dbReference>
<comment type="caution">
    <text evidence="1">The sequence shown here is derived from an EMBL/GenBank/DDBJ whole genome shotgun (WGS) entry which is preliminary data.</text>
</comment>
<organism evidence="1 2">
    <name type="scientific">Anaerobacterium chartisolvens</name>
    <dbReference type="NCBI Taxonomy" id="1297424"/>
    <lineage>
        <taxon>Bacteria</taxon>
        <taxon>Bacillati</taxon>
        <taxon>Bacillota</taxon>
        <taxon>Clostridia</taxon>
        <taxon>Eubacteriales</taxon>
        <taxon>Oscillospiraceae</taxon>
        <taxon>Anaerobacterium</taxon>
    </lineage>
</organism>
<gene>
    <name evidence="1" type="ORF">DFR58_11163</name>
</gene>
<dbReference type="EMBL" id="QPJT01000011">
    <property type="protein sequence ID" value="RCX16318.1"/>
    <property type="molecule type" value="Genomic_DNA"/>
</dbReference>
<dbReference type="Gene3D" id="1.20.5.1610">
    <property type="match status" value="1"/>
</dbReference>
<keyword evidence="2" id="KW-1185">Reference proteome</keyword>
<dbReference type="CDD" id="cd06558">
    <property type="entry name" value="crotonase-like"/>
    <property type="match status" value="1"/>
</dbReference>
<dbReference type="SUPFAM" id="SSF52096">
    <property type="entry name" value="ClpP/crotonase"/>
    <property type="match status" value="1"/>
</dbReference>